<dbReference type="PANTHER" id="PTHR47466:SF1">
    <property type="entry name" value="METALLOPROTEASE MEP1 (AFU_ORTHOLOGUE AFUA_1G07730)-RELATED"/>
    <property type="match status" value="1"/>
</dbReference>
<name>A0A6H0KK76_9BACE</name>
<keyword evidence="12" id="KW-0449">Lipoprotein</keyword>
<dbReference type="Gene3D" id="3.40.390.10">
    <property type="entry name" value="Collagenase (Catalytic Domain)"/>
    <property type="match status" value="1"/>
</dbReference>
<protein>
    <submittedName>
        <fullName evidence="12">Zinc-dependent metalloproteinase lipoprotein</fullName>
    </submittedName>
</protein>
<dbReference type="InterPro" id="IPR023852">
    <property type="entry name" value="Metalloproteinase_lipop_BF0631"/>
</dbReference>
<evidence type="ECO:0000256" key="6">
    <source>
        <dbReference type="ARBA" id="ARBA00022833"/>
    </source>
</evidence>
<dbReference type="InterPro" id="IPR013783">
    <property type="entry name" value="Ig-like_fold"/>
</dbReference>
<dbReference type="RefSeq" id="WP_167960928.1">
    <property type="nucleotide sequence ID" value="NZ_CP050831.1"/>
</dbReference>
<keyword evidence="4 9" id="KW-0732">Signal</keyword>
<feature type="signal peptide" evidence="9">
    <location>
        <begin position="1"/>
        <end position="19"/>
    </location>
</feature>
<organism evidence="12 13">
    <name type="scientific">Bacteroides faecium</name>
    <dbReference type="NCBI Taxonomy" id="2715212"/>
    <lineage>
        <taxon>Bacteria</taxon>
        <taxon>Pseudomonadati</taxon>
        <taxon>Bacteroidota</taxon>
        <taxon>Bacteroidia</taxon>
        <taxon>Bacteroidales</taxon>
        <taxon>Bacteroidaceae</taxon>
        <taxon>Bacteroides</taxon>
    </lineage>
</organism>
<proteinExistence type="inferred from homology"/>
<evidence type="ECO:0000256" key="5">
    <source>
        <dbReference type="ARBA" id="ARBA00022801"/>
    </source>
</evidence>
<comment type="similarity">
    <text evidence="1">Belongs to the peptidase M43B family.</text>
</comment>
<dbReference type="Pfam" id="PF05572">
    <property type="entry name" value="Peptidase_M43"/>
    <property type="match status" value="1"/>
</dbReference>
<keyword evidence="2" id="KW-0645">Protease</keyword>
<evidence type="ECO:0000259" key="10">
    <source>
        <dbReference type="Pfam" id="PF05572"/>
    </source>
</evidence>
<accession>A0A6H0KK76</accession>
<keyword evidence="5" id="KW-0378">Hydrolase</keyword>
<dbReference type="GO" id="GO:0008237">
    <property type="term" value="F:metallopeptidase activity"/>
    <property type="evidence" value="ECO:0007669"/>
    <property type="project" value="UniProtKB-KW"/>
</dbReference>
<dbReference type="InterPro" id="IPR024079">
    <property type="entry name" value="MetalloPept_cat_dom_sf"/>
</dbReference>
<evidence type="ECO:0000256" key="4">
    <source>
        <dbReference type="ARBA" id="ARBA00022729"/>
    </source>
</evidence>
<dbReference type="InterPro" id="IPR024361">
    <property type="entry name" value="BACON"/>
</dbReference>
<evidence type="ECO:0000313" key="12">
    <source>
        <dbReference type="EMBL" id="QIU93619.1"/>
    </source>
</evidence>
<sequence>MNCKWLDCLWMWCMLLFMAGCSDDDGKGEVPPAFLEVASAVYDNVDAGNSTLTVSVKSNVEWTVESDKAWCVALSGNTGSGDADIRLKIAENLTQEARTASVKLSSTDKVREVTVTVNQLAPVFVAGGYYKLPVVFQMLYVNKNDRYQYITPGHLEKVIGEVNRLYRESGQEMNLEFVMATDDPQGNALEEPGVNRVAWTTGKMNCEDFMNSREQRHLDLIWDPDRYINIMLYTFSDASVLGIAQFPFTVYPDELPGCSAWKGGVPGQENLNRPQCISINNKYIYDTGASLTPETPEGTDTYVIETIAHELGHYLGLRHVFSEAIYGCSDTDFCEDTPTYDRTSYIRILQAYGQNYMQHLDELVMRDDCESGDEFISDNIMDYSISYFNVFTPHQAERVRYILEHGAFIPGPKNRQAKAETRVSGMLELPMEVMK</sequence>
<dbReference type="SUPFAM" id="SSF55486">
    <property type="entry name" value="Metalloproteases ('zincins'), catalytic domain"/>
    <property type="match status" value="1"/>
</dbReference>
<dbReference type="KEGG" id="bfc:BacF7301_05410"/>
<keyword evidence="6" id="KW-0862">Zinc</keyword>
<dbReference type="InterPro" id="IPR008754">
    <property type="entry name" value="Peptidase_M43"/>
</dbReference>
<keyword evidence="7" id="KW-0482">Metalloprotease</keyword>
<evidence type="ECO:0000256" key="9">
    <source>
        <dbReference type="SAM" id="SignalP"/>
    </source>
</evidence>
<dbReference type="CDD" id="cd14948">
    <property type="entry name" value="BACON"/>
    <property type="match status" value="1"/>
</dbReference>
<dbReference type="GO" id="GO:0046872">
    <property type="term" value="F:metal ion binding"/>
    <property type="evidence" value="ECO:0007669"/>
    <property type="project" value="UniProtKB-KW"/>
</dbReference>
<feature type="domain" description="BACON" evidence="11">
    <location>
        <begin position="41"/>
        <end position="118"/>
    </location>
</feature>
<evidence type="ECO:0000256" key="3">
    <source>
        <dbReference type="ARBA" id="ARBA00022723"/>
    </source>
</evidence>
<keyword evidence="8" id="KW-1015">Disulfide bond</keyword>
<dbReference type="PROSITE" id="PS51257">
    <property type="entry name" value="PROKAR_LIPOPROTEIN"/>
    <property type="match status" value="1"/>
</dbReference>
<dbReference type="Pfam" id="PF19190">
    <property type="entry name" value="BACON_2"/>
    <property type="match status" value="1"/>
</dbReference>
<reference evidence="12 13" key="1">
    <citation type="submission" date="2020-03" db="EMBL/GenBank/DDBJ databases">
        <title>Genomic analysis of Bacteroides faecium CBA7301.</title>
        <authorList>
            <person name="Kim J."/>
            <person name="Roh S.W."/>
        </authorList>
    </citation>
    <scope>NUCLEOTIDE SEQUENCE [LARGE SCALE GENOMIC DNA]</scope>
    <source>
        <strain evidence="12 13">CBA7301</strain>
    </source>
</reference>
<evidence type="ECO:0000256" key="7">
    <source>
        <dbReference type="ARBA" id="ARBA00023049"/>
    </source>
</evidence>
<keyword evidence="3" id="KW-0479">Metal-binding</keyword>
<dbReference type="PANTHER" id="PTHR47466">
    <property type="match status" value="1"/>
</dbReference>
<dbReference type="Gene3D" id="2.60.40.10">
    <property type="entry name" value="Immunoglobulins"/>
    <property type="match status" value="1"/>
</dbReference>
<keyword evidence="13" id="KW-1185">Reference proteome</keyword>
<evidence type="ECO:0000313" key="13">
    <source>
        <dbReference type="Proteomes" id="UP000501780"/>
    </source>
</evidence>
<gene>
    <name evidence="12" type="ORF">BacF7301_05410</name>
</gene>
<evidence type="ECO:0000259" key="11">
    <source>
        <dbReference type="Pfam" id="PF19190"/>
    </source>
</evidence>
<feature type="chain" id="PRO_5026243574" evidence="9">
    <location>
        <begin position="20"/>
        <end position="435"/>
    </location>
</feature>
<dbReference type="Proteomes" id="UP000501780">
    <property type="component" value="Chromosome"/>
</dbReference>
<feature type="domain" description="Peptidase M43 pregnancy-associated plasma-A" evidence="10">
    <location>
        <begin position="298"/>
        <end position="403"/>
    </location>
</feature>
<dbReference type="NCBIfam" id="TIGR03952">
    <property type="entry name" value="metzin_BF0631"/>
    <property type="match status" value="1"/>
</dbReference>
<dbReference type="EMBL" id="CP050831">
    <property type="protein sequence ID" value="QIU93619.1"/>
    <property type="molecule type" value="Genomic_DNA"/>
</dbReference>
<dbReference type="AlphaFoldDB" id="A0A6H0KK76"/>
<evidence type="ECO:0000256" key="2">
    <source>
        <dbReference type="ARBA" id="ARBA00022670"/>
    </source>
</evidence>
<dbReference type="GO" id="GO:0006508">
    <property type="term" value="P:proteolysis"/>
    <property type="evidence" value="ECO:0007669"/>
    <property type="project" value="UniProtKB-KW"/>
</dbReference>
<evidence type="ECO:0000256" key="1">
    <source>
        <dbReference type="ARBA" id="ARBA00008721"/>
    </source>
</evidence>
<evidence type="ECO:0000256" key="8">
    <source>
        <dbReference type="ARBA" id="ARBA00023157"/>
    </source>
</evidence>